<dbReference type="InterPro" id="IPR012255">
    <property type="entry name" value="ETF_b"/>
</dbReference>
<accession>A0A144M2R8</accession>
<dbReference type="InterPro" id="IPR014730">
    <property type="entry name" value="ETF_a/b_N"/>
</dbReference>
<dbReference type="Pfam" id="PF01012">
    <property type="entry name" value="ETF"/>
    <property type="match status" value="1"/>
</dbReference>
<gene>
    <name evidence="11" type="ORF">A2T55_01280</name>
    <name evidence="12" type="ORF">AE0388_2929</name>
</gene>
<feature type="domain" description="Electron transfer flavoprotein alpha/beta-subunit N-terminal" evidence="10">
    <location>
        <begin position="23"/>
        <end position="213"/>
    </location>
</feature>
<dbReference type="PANTHER" id="PTHR21294">
    <property type="entry name" value="ELECTRON TRANSFER FLAVOPROTEIN BETA-SUBUNIT"/>
    <property type="match status" value="1"/>
</dbReference>
<dbReference type="CDD" id="cd01714">
    <property type="entry name" value="ETF_beta"/>
    <property type="match status" value="1"/>
</dbReference>
<reference evidence="12 13" key="1">
    <citation type="submission" date="2014-11" db="EMBL/GenBank/DDBJ databases">
        <title>Draft Genome Sequence of Brevibacterium linens AE038-8.</title>
        <authorList>
            <person name="Maizel D."/>
            <person name="Utturkar S.M."/>
            <person name="Brown S.D."/>
            <person name="Ferrero M."/>
            <person name="Rosen B.P."/>
        </authorList>
    </citation>
    <scope>NUCLEOTIDE SEQUENCE [LARGE SCALE GENOMIC DNA]</scope>
    <source>
        <strain evidence="12 13">AE038-8</strain>
    </source>
</reference>
<dbReference type="InterPro" id="IPR000049">
    <property type="entry name" value="ET-Flavoprotein_bsu_CS"/>
</dbReference>
<dbReference type="AlphaFoldDB" id="A0A0B8ZWK6"/>
<reference evidence="11" key="2">
    <citation type="submission" date="2016-03" db="EMBL/GenBank/DDBJ databases">
        <authorList>
            <person name="Zhu Y."/>
            <person name="Sun C."/>
        </authorList>
    </citation>
    <scope>NUCLEOTIDE SEQUENCE</scope>
    <source>
        <strain evidence="11">BS258</strain>
    </source>
</reference>
<comment type="cofactor">
    <cofactor evidence="9">
        <name>AMP</name>
        <dbReference type="ChEBI" id="CHEBI:456215"/>
    </cofactor>
</comment>
<dbReference type="PROSITE" id="PS01065">
    <property type="entry name" value="ETF_BETA"/>
    <property type="match status" value="1"/>
</dbReference>
<comment type="similarity">
    <text evidence="2">Belongs to the ETF beta-subunit/FixA family.</text>
</comment>
<evidence type="ECO:0000259" key="10">
    <source>
        <dbReference type="SMART" id="SM00893"/>
    </source>
</evidence>
<evidence type="ECO:0000313" key="11">
    <source>
        <dbReference type="EMBL" id="AMT92602.1"/>
    </source>
</evidence>
<evidence type="ECO:0000256" key="9">
    <source>
        <dbReference type="ARBA" id="ARBA00049933"/>
    </source>
</evidence>
<keyword evidence="13" id="KW-1185">Reference proteome</keyword>
<dbReference type="RefSeq" id="WP_039211591.1">
    <property type="nucleotide sequence ID" value="NZ_CP014869.1"/>
</dbReference>
<dbReference type="GO" id="GO:0005829">
    <property type="term" value="C:cytosol"/>
    <property type="evidence" value="ECO:0007669"/>
    <property type="project" value="TreeGrafter"/>
</dbReference>
<keyword evidence="6" id="KW-0249">Electron transport</keyword>
<dbReference type="STRING" id="1703.BLSMQ_0116"/>
<dbReference type="Proteomes" id="UP000075950">
    <property type="component" value="Chromosome"/>
</dbReference>
<comment type="subunit">
    <text evidence="3">Heterodimer of an alpha and a beta subunit.</text>
</comment>
<evidence type="ECO:0000256" key="7">
    <source>
        <dbReference type="ARBA" id="ARBA00025649"/>
    </source>
</evidence>
<dbReference type="SUPFAM" id="SSF52402">
    <property type="entry name" value="Adenine nucleotide alpha hydrolases-like"/>
    <property type="match status" value="1"/>
</dbReference>
<keyword evidence="5" id="KW-0813">Transport</keyword>
<dbReference type="InterPro" id="IPR014729">
    <property type="entry name" value="Rossmann-like_a/b/a_fold"/>
</dbReference>
<evidence type="ECO:0000256" key="4">
    <source>
        <dbReference type="ARBA" id="ARBA00016797"/>
    </source>
</evidence>
<evidence type="ECO:0000313" key="14">
    <source>
        <dbReference type="Proteomes" id="UP000075950"/>
    </source>
</evidence>
<evidence type="ECO:0000256" key="6">
    <source>
        <dbReference type="ARBA" id="ARBA00022982"/>
    </source>
</evidence>
<dbReference type="PATRIC" id="fig|1703.6.peg.2877"/>
<dbReference type="Proteomes" id="UP000031488">
    <property type="component" value="Unassembled WGS sequence"/>
</dbReference>
<evidence type="ECO:0000313" key="12">
    <source>
        <dbReference type="EMBL" id="KHS50857.1"/>
    </source>
</evidence>
<dbReference type="InterPro" id="IPR033948">
    <property type="entry name" value="ETF_beta_N"/>
</dbReference>
<proteinExistence type="inferred from homology"/>
<evidence type="ECO:0000256" key="1">
    <source>
        <dbReference type="ARBA" id="ARBA00001974"/>
    </source>
</evidence>
<dbReference type="KEGG" id="bly:A2T55_01280"/>
<evidence type="ECO:0000256" key="3">
    <source>
        <dbReference type="ARBA" id="ARBA00011355"/>
    </source>
</evidence>
<dbReference type="GO" id="GO:0009055">
    <property type="term" value="F:electron transfer activity"/>
    <property type="evidence" value="ECO:0007669"/>
    <property type="project" value="InterPro"/>
</dbReference>
<dbReference type="Gene3D" id="3.40.50.620">
    <property type="entry name" value="HUPs"/>
    <property type="match status" value="1"/>
</dbReference>
<reference evidence="14" key="3">
    <citation type="submission" date="2016-03" db="EMBL/GenBank/DDBJ databases">
        <authorList>
            <person name="Ploux O."/>
        </authorList>
    </citation>
    <scope>NUCLEOTIDE SEQUENCE [LARGE SCALE GENOMIC DNA]</scope>
    <source>
        <strain evidence="14">BS258</strain>
    </source>
</reference>
<protein>
    <recommendedName>
        <fullName evidence="4">Electron transfer flavoprotein subunit beta</fullName>
    </recommendedName>
    <alternativeName>
        <fullName evidence="8">Electron transfer flavoprotein small subunit</fullName>
    </alternativeName>
</protein>
<dbReference type="OrthoDB" id="9804960at2"/>
<dbReference type="EMBL" id="CP014869">
    <property type="protein sequence ID" value="AMT92602.1"/>
    <property type="molecule type" value="Genomic_DNA"/>
</dbReference>
<accession>A0A0B8ZWK6</accession>
<name>A0A0B8ZWK6_BRELN</name>
<dbReference type="EMBL" id="JTJZ01000022">
    <property type="protein sequence ID" value="KHS50857.1"/>
    <property type="molecule type" value="Genomic_DNA"/>
</dbReference>
<evidence type="ECO:0000256" key="2">
    <source>
        <dbReference type="ARBA" id="ARBA00007557"/>
    </source>
</evidence>
<evidence type="ECO:0000256" key="8">
    <source>
        <dbReference type="ARBA" id="ARBA00042002"/>
    </source>
</evidence>
<comment type="function">
    <text evidence="7">The electron transfer flavoprotein serves as a specific electron acceptor for other dehydrogenases. It transfers the electrons to the main respiratory chain via ETF-ubiquinone oxidoreductase (ETF dehydrogenase).</text>
</comment>
<dbReference type="PANTHER" id="PTHR21294:SF8">
    <property type="entry name" value="ELECTRON TRANSFER FLAVOPROTEIN SUBUNIT BETA"/>
    <property type="match status" value="1"/>
</dbReference>
<organism evidence="12 13">
    <name type="scientific">Brevibacterium linens</name>
    <dbReference type="NCBI Taxonomy" id="1703"/>
    <lineage>
        <taxon>Bacteria</taxon>
        <taxon>Bacillati</taxon>
        <taxon>Actinomycetota</taxon>
        <taxon>Actinomycetes</taxon>
        <taxon>Micrococcales</taxon>
        <taxon>Brevibacteriaceae</taxon>
        <taxon>Brevibacterium</taxon>
    </lineage>
</organism>
<evidence type="ECO:0000313" key="13">
    <source>
        <dbReference type="Proteomes" id="UP000031488"/>
    </source>
</evidence>
<sequence>MKIAVLVKEVPDTYGDRKLNLETGLADRGASEAVLDEIGERALEVALTQKDSDGDTEVTVISMAPDTATATIRKGLAMGADNAVHVADESLAGADLGLTAEVLAAALRRGEFDLVVTGNVSTDGNGGMMPAMLAEHLDYPHVTGLSTVELADGKVSGTRGVEGGKQQVSAELPAVISITEALPEARFPNFKGIMAAKKKPFEVISLSDLDIDAEDQSVARSIMVTVAEKPPREAGEKVVDEGNGGVELAEYLTKNRLA</sequence>
<dbReference type="PIRSF" id="PIRSF000090">
    <property type="entry name" value="Beta-ETF"/>
    <property type="match status" value="1"/>
</dbReference>
<evidence type="ECO:0000256" key="5">
    <source>
        <dbReference type="ARBA" id="ARBA00022448"/>
    </source>
</evidence>
<dbReference type="SMART" id="SM00893">
    <property type="entry name" value="ETF"/>
    <property type="match status" value="1"/>
</dbReference>
<comment type="cofactor">
    <cofactor evidence="1">
        <name>FAD</name>
        <dbReference type="ChEBI" id="CHEBI:57692"/>
    </cofactor>
</comment>